<accession>A0AAN0RFK1</accession>
<dbReference type="EMBL" id="CP003181">
    <property type="protein sequence ID" value="AHJ64043.1"/>
    <property type="molecule type" value="Genomic_DNA"/>
</dbReference>
<dbReference type="PANTHER" id="PTHR36505">
    <property type="entry name" value="BLR1072 PROTEIN"/>
    <property type="match status" value="1"/>
</dbReference>
<reference evidence="4" key="1">
    <citation type="submission" date="2012-06" db="EMBL/GenBank/DDBJ databases">
        <title>Genome analysis of multiple Granulibacter bethesdensis isolates demonstrates substantial genome diversity.</title>
        <authorList>
            <person name="Greenberg D.E."/>
            <person name="Porcella S.F."/>
            <person name="Zarember K."/>
            <person name="Zelazny A.M."/>
            <person name="Bruno D."/>
            <person name="Martens C."/>
            <person name="Barbian K.D."/>
            <person name="Jaske E."/>
            <person name="Holland S.M."/>
        </authorList>
    </citation>
    <scope>NUCLEOTIDE SEQUENCE [LARGE SCALE GENOMIC DNA]</scope>
    <source>
        <strain evidence="4">CGDNIH3</strain>
    </source>
</reference>
<evidence type="ECO:0000313" key="4">
    <source>
        <dbReference type="Proteomes" id="UP000019438"/>
    </source>
</evidence>
<dbReference type="SUPFAM" id="SSF50346">
    <property type="entry name" value="PRC-barrel domain"/>
    <property type="match status" value="1"/>
</dbReference>
<evidence type="ECO:0000313" key="3">
    <source>
        <dbReference type="EMBL" id="AHJ64043.1"/>
    </source>
</evidence>
<evidence type="ECO:0000256" key="1">
    <source>
        <dbReference type="SAM" id="MobiDB-lite"/>
    </source>
</evidence>
<dbReference type="AlphaFoldDB" id="A0AAN0RFK1"/>
<dbReference type="PANTHER" id="PTHR36505:SF1">
    <property type="entry name" value="BLR1072 PROTEIN"/>
    <property type="match status" value="1"/>
</dbReference>
<dbReference type="InterPro" id="IPR011033">
    <property type="entry name" value="PRC_barrel-like_sf"/>
</dbReference>
<dbReference type="KEGG" id="gbc:GbCGDNIH3_2146"/>
<protein>
    <recommendedName>
        <fullName evidence="2">PRC-barrel domain-containing protein</fullName>
    </recommendedName>
</protein>
<organism evidence="3 4">
    <name type="scientific">Granulibacter bethesdensis</name>
    <dbReference type="NCBI Taxonomy" id="364410"/>
    <lineage>
        <taxon>Bacteria</taxon>
        <taxon>Pseudomonadati</taxon>
        <taxon>Pseudomonadota</taxon>
        <taxon>Alphaproteobacteria</taxon>
        <taxon>Acetobacterales</taxon>
        <taxon>Acetobacteraceae</taxon>
        <taxon>Granulibacter</taxon>
    </lineage>
</organism>
<name>A0AAN0RFK1_9PROT</name>
<evidence type="ECO:0000259" key="2">
    <source>
        <dbReference type="Pfam" id="PF05239"/>
    </source>
</evidence>
<dbReference type="Pfam" id="PF05239">
    <property type="entry name" value="PRC"/>
    <property type="match status" value="1"/>
</dbReference>
<dbReference type="InterPro" id="IPR027275">
    <property type="entry name" value="PRC-brl_dom"/>
</dbReference>
<dbReference type="Proteomes" id="UP000019438">
    <property type="component" value="Chromosome"/>
</dbReference>
<feature type="domain" description="PRC-barrel" evidence="2">
    <location>
        <begin position="105"/>
        <end position="168"/>
    </location>
</feature>
<feature type="region of interest" description="Disordered" evidence="1">
    <location>
        <begin position="29"/>
        <end position="68"/>
    </location>
</feature>
<gene>
    <name evidence="3" type="ORF">GbCGDNIH3_2146</name>
</gene>
<sequence length="243" mass="24963">MRSSEGGMKGLKAAIMGVMVLLWQGGPVRAETPPDATPAPAATAQPGSGQVDSPPASWPRPDSQPEQPKALVLSPLEPMPPAPEALVMPKAPTRHVPAKVAQGVLGQEVHDTDGKSIGRMADVIVDAKGVPVAALIDVGGFLGVGDRRIAIEWKQLVFSPDNPQRSIVLKMTTDELKSAPEYKDGEGGAVLTPSETVPPAAQKDHSSGQNDVSPPQDGHPSDGSGQTSPAAPPPAPGDAADHP</sequence>
<dbReference type="Gene3D" id="2.30.30.240">
    <property type="entry name" value="PRC-barrel domain"/>
    <property type="match status" value="1"/>
</dbReference>
<proteinExistence type="predicted"/>
<feature type="region of interest" description="Disordered" evidence="1">
    <location>
        <begin position="178"/>
        <end position="243"/>
    </location>
</feature>